<dbReference type="PANTHER" id="PTHR43867">
    <property type="entry name" value="CELLULOSE SYNTHASE CATALYTIC SUBUNIT A [UDP-FORMING]"/>
    <property type="match status" value="1"/>
</dbReference>
<dbReference type="Proteomes" id="UP000607197">
    <property type="component" value="Unassembled WGS sequence"/>
</dbReference>
<dbReference type="InterPro" id="IPR050321">
    <property type="entry name" value="Glycosyltr_2/OpgH_subfam"/>
</dbReference>
<dbReference type="OrthoDB" id="43988at2157"/>
<keyword evidence="2" id="KW-0328">Glycosyltransferase</keyword>
<feature type="transmembrane region" description="Helical" evidence="7">
    <location>
        <begin position="313"/>
        <end position="332"/>
    </location>
</feature>
<keyword evidence="6 7" id="KW-0472">Membrane</keyword>
<keyword evidence="4 7" id="KW-0812">Transmembrane</keyword>
<accession>A0A830F141</accession>
<evidence type="ECO:0000256" key="6">
    <source>
        <dbReference type="ARBA" id="ARBA00023136"/>
    </source>
</evidence>
<evidence type="ECO:0000256" key="3">
    <source>
        <dbReference type="ARBA" id="ARBA00022679"/>
    </source>
</evidence>
<evidence type="ECO:0000256" key="7">
    <source>
        <dbReference type="SAM" id="Phobius"/>
    </source>
</evidence>
<feature type="transmembrane region" description="Helical" evidence="7">
    <location>
        <begin position="40"/>
        <end position="59"/>
    </location>
</feature>
<keyword evidence="5 7" id="KW-1133">Transmembrane helix</keyword>
<dbReference type="Gene3D" id="3.90.550.10">
    <property type="entry name" value="Spore Coat Polysaccharide Biosynthesis Protein SpsA, Chain A"/>
    <property type="match status" value="1"/>
</dbReference>
<dbReference type="EMBL" id="BMPG01000001">
    <property type="protein sequence ID" value="GGL51077.1"/>
    <property type="molecule type" value="Genomic_DNA"/>
</dbReference>
<reference evidence="8" key="2">
    <citation type="submission" date="2020-09" db="EMBL/GenBank/DDBJ databases">
        <authorList>
            <person name="Sun Q."/>
            <person name="Ohkuma M."/>
        </authorList>
    </citation>
    <scope>NUCLEOTIDE SEQUENCE</scope>
    <source>
        <strain evidence="8">JCM 19596</strain>
    </source>
</reference>
<comment type="subcellular location">
    <subcellularLocation>
        <location evidence="1">Membrane</location>
        <topology evidence="1">Multi-pass membrane protein</topology>
    </subcellularLocation>
</comment>
<dbReference type="PANTHER" id="PTHR43867:SF2">
    <property type="entry name" value="CELLULOSE SYNTHASE CATALYTIC SUBUNIT A [UDP-FORMING]"/>
    <property type="match status" value="1"/>
</dbReference>
<evidence type="ECO:0000256" key="1">
    <source>
        <dbReference type="ARBA" id="ARBA00004141"/>
    </source>
</evidence>
<evidence type="ECO:0000256" key="5">
    <source>
        <dbReference type="ARBA" id="ARBA00022989"/>
    </source>
</evidence>
<proteinExistence type="predicted"/>
<comment type="caution">
    <text evidence="8">The sequence shown here is derived from an EMBL/GenBank/DDBJ whole genome shotgun (WGS) entry which is preliminary data.</text>
</comment>
<evidence type="ECO:0000313" key="9">
    <source>
        <dbReference type="Proteomes" id="UP000607197"/>
    </source>
</evidence>
<protein>
    <recommendedName>
        <fullName evidence="10">Glycosyltransferase</fullName>
    </recommendedName>
</protein>
<reference evidence="8" key="1">
    <citation type="journal article" date="2014" name="Int. J. Syst. Evol. Microbiol.">
        <title>Complete genome sequence of Corynebacterium casei LMG S-19264T (=DSM 44701T), isolated from a smear-ripened cheese.</title>
        <authorList>
            <consortium name="US DOE Joint Genome Institute (JGI-PGF)"/>
            <person name="Walter F."/>
            <person name="Albersmeier A."/>
            <person name="Kalinowski J."/>
            <person name="Ruckert C."/>
        </authorList>
    </citation>
    <scope>NUCLEOTIDE SEQUENCE</scope>
    <source>
        <strain evidence="8">JCM 19596</strain>
    </source>
</reference>
<organism evidence="8 9">
    <name type="scientific">Halocalculus aciditolerans</name>
    <dbReference type="NCBI Taxonomy" id="1383812"/>
    <lineage>
        <taxon>Archaea</taxon>
        <taxon>Methanobacteriati</taxon>
        <taxon>Methanobacteriota</taxon>
        <taxon>Stenosarchaea group</taxon>
        <taxon>Halobacteria</taxon>
        <taxon>Halobacteriales</taxon>
        <taxon>Halobacteriaceae</taxon>
        <taxon>Halocalculus</taxon>
    </lineage>
</organism>
<dbReference type="RefSeq" id="WP_188975826.1">
    <property type="nucleotide sequence ID" value="NZ_BMPG01000001.1"/>
</dbReference>
<feature type="transmembrane region" description="Helical" evidence="7">
    <location>
        <begin position="374"/>
        <end position="393"/>
    </location>
</feature>
<evidence type="ECO:0000256" key="4">
    <source>
        <dbReference type="ARBA" id="ARBA00022692"/>
    </source>
</evidence>
<name>A0A830F141_9EURY</name>
<evidence type="ECO:0000256" key="2">
    <source>
        <dbReference type="ARBA" id="ARBA00022676"/>
    </source>
</evidence>
<keyword evidence="3" id="KW-0808">Transferase</keyword>
<evidence type="ECO:0008006" key="10">
    <source>
        <dbReference type="Google" id="ProtNLM"/>
    </source>
</evidence>
<dbReference type="GO" id="GO:0016020">
    <property type="term" value="C:membrane"/>
    <property type="evidence" value="ECO:0007669"/>
    <property type="project" value="UniProtKB-SubCell"/>
</dbReference>
<dbReference type="AlphaFoldDB" id="A0A830F141"/>
<dbReference type="GO" id="GO:0016757">
    <property type="term" value="F:glycosyltransferase activity"/>
    <property type="evidence" value="ECO:0007669"/>
    <property type="project" value="UniProtKB-KW"/>
</dbReference>
<dbReference type="Pfam" id="PF13641">
    <property type="entry name" value="Glyco_tranf_2_3"/>
    <property type="match status" value="1"/>
</dbReference>
<evidence type="ECO:0000313" key="8">
    <source>
        <dbReference type="EMBL" id="GGL51077.1"/>
    </source>
</evidence>
<dbReference type="SUPFAM" id="SSF53448">
    <property type="entry name" value="Nucleotide-diphospho-sugar transferases"/>
    <property type="match status" value="1"/>
</dbReference>
<feature type="transmembrane region" description="Helical" evidence="7">
    <location>
        <begin position="344"/>
        <end position="362"/>
    </location>
</feature>
<sequence length="410" mass="44900">MTLRRWTARVAFAVAVVALLAVGYLPGSNPLPVVGVPEAAFSFASFAAFILVSGVVFAYKFRTEPRADPADDPVTAVVPTYRDAQVLHRSVESLAAVDHPVDITVVVEPDDAAGRERARELAADHDAVSVLVNPDPGTKAAGVNAAIDAADTDLYGVFDADQEVDADFFRRVTGFLDRYDVVQTRFVPRPSGVVESLAYYEFMLFGHCFRQLLYAFTGFRMATSKALVFSDAAVANTGGYDPDMISEDYDFAHRCYLAGVDVKMLYTTTVREESAHTLADWWGQRKRWMTGNVQVLHRLLSTAARRPDHPRSYVSLGVGVASIGGSAFLLTIVGKLPVLADLDLLWVAALPVLAIYAVAIGIRRVDDYPLGWDWLLTPLVLPFFSLIAVMAFADYLLDFSGEWFAVEKGE</sequence>
<keyword evidence="9" id="KW-1185">Reference proteome</keyword>
<dbReference type="InterPro" id="IPR029044">
    <property type="entry name" value="Nucleotide-diphossugar_trans"/>
</dbReference>
<gene>
    <name evidence="8" type="ORF">GCM10009039_06680</name>
</gene>